<dbReference type="PANTHER" id="PTHR43135">
    <property type="entry name" value="ALPHA-D-RIBOSE 1-METHYLPHOSPHONATE 5-TRIPHOSPHATE DIPHOSPHATASE"/>
    <property type="match status" value="1"/>
</dbReference>
<dbReference type="Pfam" id="PF01979">
    <property type="entry name" value="Amidohydro_1"/>
    <property type="match status" value="1"/>
</dbReference>
<keyword evidence="3" id="KW-1185">Reference proteome</keyword>
<dbReference type="PANTHER" id="PTHR43135:SF3">
    <property type="entry name" value="ALPHA-D-RIBOSE 1-METHYLPHOSPHONATE 5-TRIPHOSPHATE DIPHOSPHATASE"/>
    <property type="match status" value="1"/>
</dbReference>
<dbReference type="Proteomes" id="UP000243140">
    <property type="component" value="Unassembled WGS sequence"/>
</dbReference>
<accession>A0ABX3SY03</accession>
<dbReference type="Gene3D" id="3.30.110.90">
    <property type="entry name" value="Amidohydrolase"/>
    <property type="match status" value="1"/>
</dbReference>
<dbReference type="InterPro" id="IPR032466">
    <property type="entry name" value="Metal_Hydrolase"/>
</dbReference>
<dbReference type="Gene3D" id="3.20.20.140">
    <property type="entry name" value="Metal-dependent hydrolases"/>
    <property type="match status" value="1"/>
</dbReference>
<sequence>MPYVHPPAVRDSFTIRDVTVVDVVNGATAPHRDVRVAGTTIVAVEATGATPEDPNLDNAIQGSGRFVVPGFVDAHVHVLNNPKDAAASYALMLANGVVGFRQMSGSPALLADRAAGRLPSPAGAPELLSTPGSLLTPLNASTPAAAVNEVRAQQKQGADFIKAGMTGHDGFLAALAEANRLGIPLAGHLPGDLDPREAARGGVQCIEHLGPGATVYAATSCCEQELRATPQKLPRLPSLRLPGMERLVGALIARLAVNPALLTSPSAAMVLHRADTTFDEAKAAELAELFVAHQTWHCPTLIRLHTQQFPDKPEHRDDPRQRFIAPSEIKRWQKATRRFTKLPEQTRSLLQQHWDAQLRMTRFFADAGVSLIAGTDANGAGWVIPGFALHDEFDLLASAGLSALKVLQMATSAAARFFGRERTHGRVDAGYHADFVLLGRDPLSGHAALHDIVGVARAGNYWDRAELNAILSRVEANPRAR</sequence>
<name>A0ABX3SY03_MYCMA</name>
<evidence type="ECO:0000259" key="1">
    <source>
        <dbReference type="Pfam" id="PF01979"/>
    </source>
</evidence>
<evidence type="ECO:0000313" key="3">
    <source>
        <dbReference type="Proteomes" id="UP000243140"/>
    </source>
</evidence>
<organism evidence="2 3">
    <name type="scientific">Mycobacterium malmoense</name>
    <dbReference type="NCBI Taxonomy" id="1780"/>
    <lineage>
        <taxon>Bacteria</taxon>
        <taxon>Bacillati</taxon>
        <taxon>Actinomycetota</taxon>
        <taxon>Actinomycetes</taxon>
        <taxon>Mycobacteriales</taxon>
        <taxon>Mycobacteriaceae</taxon>
        <taxon>Mycobacterium</taxon>
    </lineage>
</organism>
<protein>
    <recommendedName>
        <fullName evidence="1">Amidohydrolase-related domain-containing protein</fullName>
    </recommendedName>
</protein>
<feature type="domain" description="Amidohydrolase-related" evidence="1">
    <location>
        <begin position="366"/>
        <end position="460"/>
    </location>
</feature>
<dbReference type="EMBL" id="MVHV01000001">
    <property type="protein sequence ID" value="ORA85588.1"/>
    <property type="molecule type" value="Genomic_DNA"/>
</dbReference>
<dbReference type="InterPro" id="IPR011059">
    <property type="entry name" value="Metal-dep_hydrolase_composite"/>
</dbReference>
<gene>
    <name evidence="2" type="ORF">BST29_00690</name>
</gene>
<dbReference type="InterPro" id="IPR051781">
    <property type="entry name" value="Metallo-dep_Hydrolase"/>
</dbReference>
<dbReference type="SUPFAM" id="SSF51556">
    <property type="entry name" value="Metallo-dependent hydrolases"/>
    <property type="match status" value="1"/>
</dbReference>
<reference evidence="2 3" key="1">
    <citation type="submission" date="2017-02" db="EMBL/GenBank/DDBJ databases">
        <title>The new phylogeny of genus Mycobacterium.</title>
        <authorList>
            <person name="Tortoli E."/>
            <person name="Trovato A."/>
            <person name="Cirillo D.M."/>
        </authorList>
    </citation>
    <scope>NUCLEOTIDE SEQUENCE [LARGE SCALE GENOMIC DNA]</scope>
    <source>
        <strain evidence="2 3">IP1130001</strain>
    </source>
</reference>
<dbReference type="InterPro" id="IPR006680">
    <property type="entry name" value="Amidohydro-rel"/>
</dbReference>
<dbReference type="Gene3D" id="2.30.40.10">
    <property type="entry name" value="Urease, subunit C, domain 1"/>
    <property type="match status" value="2"/>
</dbReference>
<dbReference type="SUPFAM" id="SSF51338">
    <property type="entry name" value="Composite domain of metallo-dependent hydrolases"/>
    <property type="match status" value="1"/>
</dbReference>
<comment type="caution">
    <text evidence="2">The sequence shown here is derived from an EMBL/GenBank/DDBJ whole genome shotgun (WGS) entry which is preliminary data.</text>
</comment>
<dbReference type="Gene3D" id="3.40.50.10910">
    <property type="entry name" value="Amidohydrolase"/>
    <property type="match status" value="1"/>
</dbReference>
<evidence type="ECO:0000313" key="2">
    <source>
        <dbReference type="EMBL" id="ORA85588.1"/>
    </source>
</evidence>
<proteinExistence type="predicted"/>